<feature type="domain" description="Flagellar basal body rod protein N-terminal" evidence="7">
    <location>
        <begin position="15"/>
        <end position="39"/>
    </location>
</feature>
<dbReference type="NCBIfam" id="TIGR01396">
    <property type="entry name" value="FlgB"/>
    <property type="match status" value="1"/>
</dbReference>
<dbReference type="PIRSF" id="PIRSF002889">
    <property type="entry name" value="Rod_FlgB"/>
    <property type="match status" value="1"/>
</dbReference>
<dbReference type="AlphaFoldDB" id="A0A6I6MK98"/>
<organism evidence="8 9">
    <name type="scientific">Terricaulis silvestris</name>
    <dbReference type="NCBI Taxonomy" id="2686094"/>
    <lineage>
        <taxon>Bacteria</taxon>
        <taxon>Pseudomonadati</taxon>
        <taxon>Pseudomonadota</taxon>
        <taxon>Alphaproteobacteria</taxon>
        <taxon>Caulobacterales</taxon>
        <taxon>Caulobacteraceae</taxon>
        <taxon>Terricaulis</taxon>
    </lineage>
</organism>
<comment type="subcellular location">
    <subcellularLocation>
        <location evidence="1 6">Bacterial flagellum basal body</location>
    </subcellularLocation>
</comment>
<evidence type="ECO:0000256" key="4">
    <source>
        <dbReference type="ARBA" id="ARBA00023143"/>
    </source>
</evidence>
<evidence type="ECO:0000256" key="3">
    <source>
        <dbReference type="ARBA" id="ARBA00014376"/>
    </source>
</evidence>
<evidence type="ECO:0000256" key="5">
    <source>
        <dbReference type="ARBA" id="ARBA00024934"/>
    </source>
</evidence>
<dbReference type="Proteomes" id="UP000431269">
    <property type="component" value="Chromosome"/>
</dbReference>
<dbReference type="GO" id="GO:0071973">
    <property type="term" value="P:bacterial-type flagellum-dependent cell motility"/>
    <property type="evidence" value="ECO:0007669"/>
    <property type="project" value="InterPro"/>
</dbReference>
<dbReference type="Pfam" id="PF00460">
    <property type="entry name" value="Flg_bb_rod"/>
    <property type="match status" value="1"/>
</dbReference>
<protein>
    <recommendedName>
        <fullName evidence="3 6">Flagellar basal body rod protein FlgB</fullName>
    </recommendedName>
</protein>
<proteinExistence type="inferred from homology"/>
<evidence type="ECO:0000313" key="9">
    <source>
        <dbReference type="Proteomes" id="UP000431269"/>
    </source>
</evidence>
<name>A0A6I6MK98_9CAUL</name>
<dbReference type="InterPro" id="IPR006300">
    <property type="entry name" value="FlgB"/>
</dbReference>
<evidence type="ECO:0000256" key="6">
    <source>
        <dbReference type="PIRNR" id="PIRNR002889"/>
    </source>
</evidence>
<evidence type="ECO:0000313" key="8">
    <source>
        <dbReference type="EMBL" id="QGZ95660.1"/>
    </source>
</evidence>
<evidence type="ECO:0000256" key="2">
    <source>
        <dbReference type="ARBA" id="ARBA00009677"/>
    </source>
</evidence>
<evidence type="ECO:0000259" key="7">
    <source>
        <dbReference type="Pfam" id="PF00460"/>
    </source>
</evidence>
<keyword evidence="4 6" id="KW-0975">Bacterial flagellum</keyword>
<dbReference type="EMBL" id="CP047045">
    <property type="protein sequence ID" value="QGZ95660.1"/>
    <property type="molecule type" value="Genomic_DNA"/>
</dbReference>
<keyword evidence="9" id="KW-1185">Reference proteome</keyword>
<comment type="similarity">
    <text evidence="2 6">Belongs to the flagella basal body rod proteins family.</text>
</comment>
<dbReference type="InterPro" id="IPR001444">
    <property type="entry name" value="Flag_bb_rod_N"/>
</dbReference>
<comment type="function">
    <text evidence="5 6">Structural component of flagellum, the bacterial motility apparatus. Part of the rod structure of flagellar basal body.</text>
</comment>
<dbReference type="KEGG" id="tsv:DSM104635_02510"/>
<dbReference type="GO" id="GO:0030694">
    <property type="term" value="C:bacterial-type flagellum basal body, rod"/>
    <property type="evidence" value="ECO:0007669"/>
    <property type="project" value="InterPro"/>
</dbReference>
<gene>
    <name evidence="8" type="primary">flgB</name>
    <name evidence="8" type="ORF">DSM104635_02510</name>
</gene>
<reference evidence="9" key="1">
    <citation type="submission" date="2019-12" db="EMBL/GenBank/DDBJ databases">
        <title>Complete genome of Terracaulis silvestris 0127_4.</title>
        <authorList>
            <person name="Vieira S."/>
            <person name="Riedel T."/>
            <person name="Sproer C."/>
            <person name="Pascual J."/>
            <person name="Boedeker C."/>
            <person name="Overmann J."/>
        </authorList>
    </citation>
    <scope>NUCLEOTIDE SEQUENCE [LARGE SCALE GENOMIC DNA]</scope>
    <source>
        <strain evidence="9">0127_4</strain>
    </source>
</reference>
<comment type="subunit">
    <text evidence="6">The basal body constitutes a major portion of the flagellar organelle and consists of a number of rings mounted on a central rod.</text>
</comment>
<evidence type="ECO:0000256" key="1">
    <source>
        <dbReference type="ARBA" id="ARBA00004117"/>
    </source>
</evidence>
<dbReference type="RefSeq" id="WP_228445677.1">
    <property type="nucleotide sequence ID" value="NZ_CP047045.1"/>
</dbReference>
<sequence length="138" mass="14678">MDLANTPFFGMLRQRLDQLSQRQQLIAENIANASTPGYRPRDVDTAAFERMLSSSSSGGGGITLARTNAGHMGSGGAANGGVAVVTRDDSETTIDGNAVVLEEQMARAAETRMQFETGIALYQKGLELMRMAARAPGR</sequence>
<accession>A0A6I6MK98</accession>